<feature type="transmembrane region" description="Helical" evidence="9">
    <location>
        <begin position="221"/>
        <end position="244"/>
    </location>
</feature>
<evidence type="ECO:0000313" key="12">
    <source>
        <dbReference type="Proteomes" id="UP000013111"/>
    </source>
</evidence>
<dbReference type="PROSITE" id="PS51012">
    <property type="entry name" value="ABC_TM2"/>
    <property type="match status" value="1"/>
</dbReference>
<evidence type="ECO:0000256" key="3">
    <source>
        <dbReference type="ARBA" id="ARBA00022448"/>
    </source>
</evidence>
<dbReference type="PANTHER" id="PTHR30413:SF8">
    <property type="entry name" value="TRANSPORT PERMEASE PROTEIN"/>
    <property type="match status" value="1"/>
</dbReference>
<evidence type="ECO:0000256" key="4">
    <source>
        <dbReference type="ARBA" id="ARBA00022475"/>
    </source>
</evidence>
<feature type="domain" description="ABC transmembrane type-2" evidence="10">
    <location>
        <begin position="29"/>
        <end position="247"/>
    </location>
</feature>
<comment type="caution">
    <text evidence="11">The sequence shown here is derived from an EMBL/GenBank/DDBJ whole genome shotgun (WGS) entry which is preliminary data.</text>
</comment>
<feature type="transmembrane region" description="Helical" evidence="9">
    <location>
        <begin position="28"/>
        <end position="48"/>
    </location>
</feature>
<proteinExistence type="inferred from homology"/>
<feature type="transmembrane region" description="Helical" evidence="9">
    <location>
        <begin position="140"/>
        <end position="164"/>
    </location>
</feature>
<evidence type="ECO:0000259" key="10">
    <source>
        <dbReference type="PROSITE" id="PS51012"/>
    </source>
</evidence>
<evidence type="ECO:0000256" key="1">
    <source>
        <dbReference type="ARBA" id="ARBA00004429"/>
    </source>
</evidence>
<evidence type="ECO:0000256" key="7">
    <source>
        <dbReference type="ARBA" id="ARBA00022989"/>
    </source>
</evidence>
<organism evidence="11 12">
    <name type="scientific">Erwinia amylovora NBRC 12687 = CFBP 1232</name>
    <dbReference type="NCBI Taxonomy" id="1219359"/>
    <lineage>
        <taxon>Bacteria</taxon>
        <taxon>Pseudomonadati</taxon>
        <taxon>Pseudomonadota</taxon>
        <taxon>Gammaproteobacteria</taxon>
        <taxon>Enterobacterales</taxon>
        <taxon>Erwiniaceae</taxon>
        <taxon>Erwinia</taxon>
    </lineage>
</organism>
<dbReference type="GO" id="GO:0015920">
    <property type="term" value="P:lipopolysaccharide transport"/>
    <property type="evidence" value="ECO:0007669"/>
    <property type="project" value="TreeGrafter"/>
</dbReference>
<feature type="transmembrane region" description="Helical" evidence="9">
    <location>
        <begin position="107"/>
        <end position="128"/>
    </location>
</feature>
<feature type="transmembrane region" description="Helical" evidence="9">
    <location>
        <begin position="60"/>
        <end position="86"/>
    </location>
</feature>
<evidence type="ECO:0000256" key="5">
    <source>
        <dbReference type="ARBA" id="ARBA00022519"/>
    </source>
</evidence>
<reference evidence="11 12" key="1">
    <citation type="submission" date="2012-11" db="EMBL/GenBank/DDBJ databases">
        <authorList>
            <person name="Linke B."/>
        </authorList>
    </citation>
    <scope>NUCLEOTIDE SEQUENCE [LARGE SCALE GENOMIC DNA]</scope>
    <source>
        <strain evidence="12">CFBP 1232</strain>
    </source>
</reference>
<name>A0A831A3E1_ERWAM</name>
<keyword evidence="5" id="KW-0997">Cell inner membrane</keyword>
<accession>A0A831A3E1</accession>
<keyword evidence="7 9" id="KW-1133">Transmembrane helix</keyword>
<keyword evidence="6 9" id="KW-0812">Transmembrane</keyword>
<feature type="transmembrane region" description="Helical" evidence="9">
    <location>
        <begin position="171"/>
        <end position="189"/>
    </location>
</feature>
<protein>
    <recommendedName>
        <fullName evidence="9">Transport permease protein</fullName>
    </recommendedName>
</protein>
<reference evidence="11 12" key="2">
    <citation type="submission" date="2013-04" db="EMBL/GenBank/DDBJ databases">
        <title>Comparative genomics of 12 strains of Erwinia amylovora identifies a pan-genome with a large conserved core and provides insights into host specificity.</title>
        <authorList>
            <person name="Mann R.A."/>
            <person name="Smits T.H.M."/>
            <person name="Buehlmann A."/>
            <person name="Blom J."/>
            <person name="Goesmann A."/>
            <person name="Frey J.E."/>
            <person name="Plummer K.M."/>
            <person name="Beer S.V."/>
            <person name="Luck J."/>
            <person name="Duffy B."/>
            <person name="Rodoni B."/>
        </authorList>
    </citation>
    <scope>NUCLEOTIDE SEQUENCE [LARGE SCALE GENOMIC DNA]</scope>
    <source>
        <strain evidence="12">CFBP 1232</strain>
    </source>
</reference>
<dbReference type="InterPro" id="IPR013525">
    <property type="entry name" value="ABC2_TM"/>
</dbReference>
<evidence type="ECO:0000256" key="9">
    <source>
        <dbReference type="RuleBase" id="RU361157"/>
    </source>
</evidence>
<keyword evidence="4 9" id="KW-1003">Cell membrane</keyword>
<evidence type="ECO:0000313" key="11">
    <source>
        <dbReference type="EMBL" id="CCO94225.1"/>
    </source>
</evidence>
<sequence length="255" mass="29813">MKFNIGYLYDLVTVITQKELKVRYKSSFFGYLWSIANPLLFAMIYFFIFKLIMRVQIPNYTVFIITGLFPWQWFASSASNALFSFLSNAQIIKKTVFPRSVIPLSNVLMECLHFLCTIPVILVFLFIYDMRPALNWLWGIPIIGLAQIILMLGVALMFSTLNLFFRDLERFVSLGIMLLFYCTPILYSAEMIPQKYKWLIDYNPLASMILSWRELFMHNTLNYALVSEVYVYAAISLLIGSLVFNKLKHRFAEIL</sequence>
<comment type="subcellular location">
    <subcellularLocation>
        <location evidence="1 9">Cell inner membrane</location>
        <topology evidence="1 9">Multi-pass membrane protein</topology>
    </subcellularLocation>
</comment>
<dbReference type="InterPro" id="IPR047817">
    <property type="entry name" value="ABC2_TM_bact-type"/>
</dbReference>
<dbReference type="GO" id="GO:0140359">
    <property type="term" value="F:ABC-type transporter activity"/>
    <property type="evidence" value="ECO:0007669"/>
    <property type="project" value="InterPro"/>
</dbReference>
<dbReference type="GO" id="GO:0005886">
    <property type="term" value="C:plasma membrane"/>
    <property type="evidence" value="ECO:0007669"/>
    <property type="project" value="UniProtKB-SubCell"/>
</dbReference>
<keyword evidence="8 9" id="KW-0472">Membrane</keyword>
<evidence type="ECO:0000256" key="8">
    <source>
        <dbReference type="ARBA" id="ARBA00023136"/>
    </source>
</evidence>
<dbReference type="AlphaFoldDB" id="A0A831A3E1"/>
<dbReference type="PANTHER" id="PTHR30413">
    <property type="entry name" value="INNER MEMBRANE TRANSPORT PERMEASE"/>
    <property type="match status" value="1"/>
</dbReference>
<dbReference type="EMBL" id="CAPB01000023">
    <property type="protein sequence ID" value="CCO94225.1"/>
    <property type="molecule type" value="Genomic_DNA"/>
</dbReference>
<dbReference type="Pfam" id="PF01061">
    <property type="entry name" value="ABC2_membrane"/>
    <property type="match status" value="1"/>
</dbReference>
<evidence type="ECO:0000256" key="6">
    <source>
        <dbReference type="ARBA" id="ARBA00022692"/>
    </source>
</evidence>
<evidence type="ECO:0000256" key="2">
    <source>
        <dbReference type="ARBA" id="ARBA00007783"/>
    </source>
</evidence>
<dbReference type="Proteomes" id="UP000013111">
    <property type="component" value="Unassembled WGS sequence"/>
</dbReference>
<dbReference type="RefSeq" id="WP_004158298.1">
    <property type="nucleotide sequence ID" value="NZ_BAYW01000003.1"/>
</dbReference>
<comment type="similarity">
    <text evidence="2 9">Belongs to the ABC-2 integral membrane protein family.</text>
</comment>
<gene>
    <name evidence="11" type="primary">rfba1</name>
    <name evidence="11" type="ORF">BN437_2306</name>
</gene>
<dbReference type="GeneID" id="97606439"/>
<keyword evidence="3 9" id="KW-0813">Transport</keyword>